<organism evidence="2 3">
    <name type="scientific">Burkholderia aenigmatica</name>
    <dbReference type="NCBI Taxonomy" id="2015348"/>
    <lineage>
        <taxon>Bacteria</taxon>
        <taxon>Pseudomonadati</taxon>
        <taxon>Pseudomonadota</taxon>
        <taxon>Betaproteobacteria</taxon>
        <taxon>Burkholderiales</taxon>
        <taxon>Burkholderiaceae</taxon>
        <taxon>Burkholderia</taxon>
        <taxon>Burkholderia cepacia complex</taxon>
    </lineage>
</organism>
<keyword evidence="1" id="KW-0732">Signal</keyword>
<evidence type="ECO:0000256" key="1">
    <source>
        <dbReference type="SAM" id="SignalP"/>
    </source>
</evidence>
<dbReference type="RefSeq" id="WP_174959586.1">
    <property type="nucleotide sequence ID" value="NZ_CABVQG010000021.1"/>
</dbReference>
<reference evidence="2 3" key="1">
    <citation type="submission" date="2019-09" db="EMBL/GenBank/DDBJ databases">
        <authorList>
            <person name="Depoorter E."/>
        </authorList>
    </citation>
    <scope>NUCLEOTIDE SEQUENCE [LARGE SCALE GENOMIC DNA]</scope>
    <source>
        <strain evidence="2 3">R-17378</strain>
    </source>
</reference>
<evidence type="ECO:0000313" key="2">
    <source>
        <dbReference type="EMBL" id="VWD02560.1"/>
    </source>
</evidence>
<dbReference type="EMBL" id="CABVQG010000021">
    <property type="protein sequence ID" value="VWD02560.1"/>
    <property type="molecule type" value="Genomic_DNA"/>
</dbReference>
<protein>
    <submittedName>
        <fullName evidence="2">Phage lipoprotein</fullName>
    </submittedName>
</protein>
<sequence length="197" mass="19629">MKKLMLLAAGIVASAFLVSGCQSFGSVQQSPAQIAAVLCPATNSAITQITAFNAAMAPTLPAAANANVVIEKTVKPIVDGTCAAGATITSTSIQALITQGIPAIAGVVAALPLAPTTQAAIQAGFAAAELAVNLVGTYENALQAAKTSTAIPAAAPATTSRAMLKFQPGDVLTAGDLNSNFQSLNQRLSVLEGAPLR</sequence>
<accession>A0ABY6Y2R4</accession>
<feature type="chain" id="PRO_5045465586" evidence="1">
    <location>
        <begin position="21"/>
        <end position="197"/>
    </location>
</feature>
<name>A0ABY6Y2R4_9BURK</name>
<feature type="signal peptide" evidence="1">
    <location>
        <begin position="1"/>
        <end position="20"/>
    </location>
</feature>
<evidence type="ECO:0000313" key="3">
    <source>
        <dbReference type="Proteomes" id="UP000494120"/>
    </source>
</evidence>
<keyword evidence="2" id="KW-0449">Lipoprotein</keyword>
<proteinExistence type="predicted"/>
<dbReference type="PROSITE" id="PS51257">
    <property type="entry name" value="PROKAR_LIPOPROTEIN"/>
    <property type="match status" value="1"/>
</dbReference>
<gene>
    <name evidence="2" type="ORF">BLA17378_05343</name>
</gene>
<keyword evidence="3" id="KW-1185">Reference proteome</keyword>
<comment type="caution">
    <text evidence="2">The sequence shown here is derived from an EMBL/GenBank/DDBJ whole genome shotgun (WGS) entry which is preliminary data.</text>
</comment>
<dbReference type="Proteomes" id="UP000494120">
    <property type="component" value="Unassembled WGS sequence"/>
</dbReference>